<dbReference type="EMBL" id="JACXVP010000010">
    <property type="protein sequence ID" value="KAG5581167.1"/>
    <property type="molecule type" value="Genomic_DNA"/>
</dbReference>
<evidence type="ECO:0000313" key="1">
    <source>
        <dbReference type="EMBL" id="KAG5581167.1"/>
    </source>
</evidence>
<reference evidence="1 2" key="1">
    <citation type="submission" date="2020-09" db="EMBL/GenBank/DDBJ databases">
        <title>De no assembly of potato wild relative species, Solanum commersonii.</title>
        <authorList>
            <person name="Cho K."/>
        </authorList>
    </citation>
    <scope>NUCLEOTIDE SEQUENCE [LARGE SCALE GENOMIC DNA]</scope>
    <source>
        <strain evidence="1">LZ3.2</strain>
        <tissue evidence="1">Leaf</tissue>
    </source>
</reference>
<feature type="non-terminal residue" evidence="1">
    <location>
        <position position="83"/>
    </location>
</feature>
<accession>A0A9J5X0G9</accession>
<organism evidence="1 2">
    <name type="scientific">Solanum commersonii</name>
    <name type="common">Commerson's wild potato</name>
    <name type="synonym">Commerson's nightshade</name>
    <dbReference type="NCBI Taxonomy" id="4109"/>
    <lineage>
        <taxon>Eukaryota</taxon>
        <taxon>Viridiplantae</taxon>
        <taxon>Streptophyta</taxon>
        <taxon>Embryophyta</taxon>
        <taxon>Tracheophyta</taxon>
        <taxon>Spermatophyta</taxon>
        <taxon>Magnoliopsida</taxon>
        <taxon>eudicotyledons</taxon>
        <taxon>Gunneridae</taxon>
        <taxon>Pentapetalae</taxon>
        <taxon>asterids</taxon>
        <taxon>lamiids</taxon>
        <taxon>Solanales</taxon>
        <taxon>Solanaceae</taxon>
        <taxon>Solanoideae</taxon>
        <taxon>Solaneae</taxon>
        <taxon>Solanum</taxon>
    </lineage>
</organism>
<keyword evidence="2" id="KW-1185">Reference proteome</keyword>
<dbReference type="Proteomes" id="UP000824120">
    <property type="component" value="Chromosome 10"/>
</dbReference>
<sequence length="83" mass="9202">MRRFNCVLKDSSCDTPLPVILMLAILSANASSSSTKLINLRPGIRSNAHGQKRTQCMFSPISLPLYPDRPSVWLTKDKKGLSK</sequence>
<comment type="caution">
    <text evidence="1">The sequence shown here is derived from an EMBL/GenBank/DDBJ whole genome shotgun (WGS) entry which is preliminary data.</text>
</comment>
<dbReference type="AlphaFoldDB" id="A0A9J5X0G9"/>
<proteinExistence type="predicted"/>
<protein>
    <submittedName>
        <fullName evidence="1">Uncharacterized protein</fullName>
    </submittedName>
</protein>
<gene>
    <name evidence="1" type="ORF">H5410_051794</name>
</gene>
<name>A0A9J5X0G9_SOLCO</name>
<evidence type="ECO:0000313" key="2">
    <source>
        <dbReference type="Proteomes" id="UP000824120"/>
    </source>
</evidence>